<organism evidence="1 2">
    <name type="scientific">Bipolaris victoriae (strain FI3)</name>
    <name type="common">Victoria blight of oats agent</name>
    <name type="synonym">Cochliobolus victoriae</name>
    <dbReference type="NCBI Taxonomy" id="930091"/>
    <lineage>
        <taxon>Eukaryota</taxon>
        <taxon>Fungi</taxon>
        <taxon>Dikarya</taxon>
        <taxon>Ascomycota</taxon>
        <taxon>Pezizomycotina</taxon>
        <taxon>Dothideomycetes</taxon>
        <taxon>Pleosporomycetidae</taxon>
        <taxon>Pleosporales</taxon>
        <taxon>Pleosporineae</taxon>
        <taxon>Pleosporaceae</taxon>
        <taxon>Bipolaris</taxon>
    </lineage>
</organism>
<dbReference type="GeneID" id="26249376"/>
<evidence type="ECO:0000313" key="1">
    <source>
        <dbReference type="EMBL" id="EUN23610.1"/>
    </source>
</evidence>
<sequence length="152" mass="17867">IDSAIRKLPRSRPLKANNINHIIRCYSSTTIAIEIEPHYIQKSKQPKDIVHYIDFLNRRNRELRFELTFYREYYQHAEKFKKKINRISQDLLQACILSLLNRIAFNEIRDLSNAVSDAVDQLSHNQEQAFKAFIAPYRSSKSLKKTTISIDG</sequence>
<keyword evidence="2" id="KW-1185">Reference proteome</keyword>
<evidence type="ECO:0000313" key="2">
    <source>
        <dbReference type="Proteomes" id="UP000054337"/>
    </source>
</evidence>
<feature type="non-terminal residue" evidence="1">
    <location>
        <position position="1"/>
    </location>
</feature>
<gene>
    <name evidence="1" type="ORF">COCVIDRAFT_108327</name>
</gene>
<dbReference type="RefSeq" id="XP_014553187.1">
    <property type="nucleotide sequence ID" value="XM_014697701.1"/>
</dbReference>
<dbReference type="EMBL" id="KI968783">
    <property type="protein sequence ID" value="EUN23610.1"/>
    <property type="molecule type" value="Genomic_DNA"/>
</dbReference>
<reference evidence="1 2" key="1">
    <citation type="journal article" date="2013" name="PLoS Genet.">
        <title>Comparative genome structure, secondary metabolite, and effector coding capacity across Cochliobolus pathogens.</title>
        <authorList>
            <person name="Condon B.J."/>
            <person name="Leng Y."/>
            <person name="Wu D."/>
            <person name="Bushley K.E."/>
            <person name="Ohm R.A."/>
            <person name="Otillar R."/>
            <person name="Martin J."/>
            <person name="Schackwitz W."/>
            <person name="Grimwood J."/>
            <person name="MohdZainudin N."/>
            <person name="Xue C."/>
            <person name="Wang R."/>
            <person name="Manning V.A."/>
            <person name="Dhillon B."/>
            <person name="Tu Z.J."/>
            <person name="Steffenson B.J."/>
            <person name="Salamov A."/>
            <person name="Sun H."/>
            <person name="Lowry S."/>
            <person name="LaButti K."/>
            <person name="Han J."/>
            <person name="Copeland A."/>
            <person name="Lindquist E."/>
            <person name="Barry K."/>
            <person name="Schmutz J."/>
            <person name="Baker S.E."/>
            <person name="Ciuffetti L.M."/>
            <person name="Grigoriev I.V."/>
            <person name="Zhong S."/>
            <person name="Turgeon B.G."/>
        </authorList>
    </citation>
    <scope>NUCLEOTIDE SEQUENCE [LARGE SCALE GENOMIC DNA]</scope>
    <source>
        <strain evidence="1 2">FI3</strain>
    </source>
</reference>
<name>W7ECH6_BIPV3</name>
<dbReference type="AlphaFoldDB" id="W7ECH6"/>
<protein>
    <submittedName>
        <fullName evidence="1">Uncharacterized protein</fullName>
    </submittedName>
</protein>
<proteinExistence type="predicted"/>
<dbReference type="Proteomes" id="UP000054337">
    <property type="component" value="Unassembled WGS sequence"/>
</dbReference>
<accession>W7ECH6</accession>
<dbReference type="HOGENOM" id="CLU_1740378_0_0_1"/>